<feature type="region of interest" description="Disordered" evidence="5">
    <location>
        <begin position="307"/>
        <end position="350"/>
    </location>
</feature>
<keyword evidence="8" id="KW-1185">Reference proteome</keyword>
<gene>
    <name evidence="7" type="ORF">BCR44DRAFT_1457742</name>
</gene>
<keyword evidence="2" id="KW-0805">Transcription regulation</keyword>
<dbReference type="Gene3D" id="2.60.40.3960">
    <property type="entry name" value="Velvet domain"/>
    <property type="match status" value="1"/>
</dbReference>
<evidence type="ECO:0000313" key="7">
    <source>
        <dbReference type="EMBL" id="ORZ40397.1"/>
    </source>
</evidence>
<dbReference type="STRING" id="765915.A0A1Y2I0K7"/>
<evidence type="ECO:0000256" key="4">
    <source>
        <dbReference type="ARBA" id="ARBA00023242"/>
    </source>
</evidence>
<feature type="compositionally biased region" description="Acidic residues" evidence="5">
    <location>
        <begin position="340"/>
        <end position="350"/>
    </location>
</feature>
<evidence type="ECO:0000256" key="5">
    <source>
        <dbReference type="SAM" id="MobiDB-lite"/>
    </source>
</evidence>
<dbReference type="GO" id="GO:0005634">
    <property type="term" value="C:nucleus"/>
    <property type="evidence" value="ECO:0007669"/>
    <property type="project" value="UniProtKB-SubCell"/>
</dbReference>
<reference evidence="7 8" key="1">
    <citation type="submission" date="2016-07" db="EMBL/GenBank/DDBJ databases">
        <title>Pervasive Adenine N6-methylation of Active Genes in Fungi.</title>
        <authorList>
            <consortium name="DOE Joint Genome Institute"/>
            <person name="Mondo S.J."/>
            <person name="Dannebaum R.O."/>
            <person name="Kuo R.C."/>
            <person name="Labutti K."/>
            <person name="Haridas S."/>
            <person name="Kuo A."/>
            <person name="Salamov A."/>
            <person name="Ahrendt S.R."/>
            <person name="Lipzen A."/>
            <person name="Sullivan W."/>
            <person name="Andreopoulos W.B."/>
            <person name="Clum A."/>
            <person name="Lindquist E."/>
            <person name="Daum C."/>
            <person name="Ramamoorthy G.K."/>
            <person name="Gryganskyi A."/>
            <person name="Culley D."/>
            <person name="Magnuson J.K."/>
            <person name="James T.Y."/>
            <person name="O'Malley M.A."/>
            <person name="Stajich J.E."/>
            <person name="Spatafora J.W."/>
            <person name="Visel A."/>
            <person name="Grigoriev I.V."/>
        </authorList>
    </citation>
    <scope>NUCLEOTIDE SEQUENCE [LARGE SCALE GENOMIC DNA]</scope>
    <source>
        <strain evidence="7 8">PL171</strain>
    </source>
</reference>
<feature type="domain" description="Velvet" evidence="6">
    <location>
        <begin position="16"/>
        <end position="316"/>
    </location>
</feature>
<keyword evidence="3" id="KW-0804">Transcription</keyword>
<comment type="subcellular location">
    <subcellularLocation>
        <location evidence="1">Nucleus</location>
    </subcellularLocation>
</comment>
<evidence type="ECO:0000313" key="8">
    <source>
        <dbReference type="Proteomes" id="UP000193411"/>
    </source>
</evidence>
<sequence>MLSFHFGPIYQPPPIIPASSYELVVLQQPQRCRVCGVTEKDRRPIDPPIIVQAIAKDAYGNVLSEPQDWHMLVMHAALYTDDGMTECTIMRSIRDLTRSKAARPAVSGPPQAANVTIMPALDSVTPAMPQQQAFPNLNATAPTVTMSHPFPFTIPTNPYTHPPLPATSAAAGSSSGPAQQQPQESYMIHSALDLVGVAGAVRVLMGSLVASCHRVMGMDGETGLFFAFQDISLRYEGNFRLQFRLFNLADVADADGEDGGGEGGEAEQDELASAPVLATVMTDVFTAYSAKKFPGMLESTEVSKHFANQGIKLPTRSEPRRGQAKRRAKTRNEDEGGPGGDEDAGDGGNE</sequence>
<evidence type="ECO:0000259" key="6">
    <source>
        <dbReference type="PROSITE" id="PS51821"/>
    </source>
</evidence>
<dbReference type="InterPro" id="IPR038491">
    <property type="entry name" value="Velvet_dom_sf"/>
</dbReference>
<dbReference type="EMBL" id="MCFL01000003">
    <property type="protein sequence ID" value="ORZ40397.1"/>
    <property type="molecule type" value="Genomic_DNA"/>
</dbReference>
<dbReference type="PANTHER" id="PTHR33572:SF3">
    <property type="entry name" value="VELVET COMPLEX SUBUNIT B"/>
    <property type="match status" value="1"/>
</dbReference>
<dbReference type="PROSITE" id="PS51821">
    <property type="entry name" value="VELVET"/>
    <property type="match status" value="1"/>
</dbReference>
<dbReference type="PANTHER" id="PTHR33572">
    <property type="entry name" value="SPORE DEVELOPMENT REGULATOR VOSA"/>
    <property type="match status" value="1"/>
</dbReference>
<evidence type="ECO:0000256" key="3">
    <source>
        <dbReference type="ARBA" id="ARBA00023163"/>
    </source>
</evidence>
<evidence type="ECO:0000256" key="2">
    <source>
        <dbReference type="ARBA" id="ARBA00023015"/>
    </source>
</evidence>
<dbReference type="AlphaFoldDB" id="A0A1Y2I0K7"/>
<dbReference type="InterPro" id="IPR037525">
    <property type="entry name" value="Velvet_dom"/>
</dbReference>
<dbReference type="Proteomes" id="UP000193411">
    <property type="component" value="Unassembled WGS sequence"/>
</dbReference>
<proteinExistence type="predicted"/>
<name>A0A1Y2I0K7_9FUNG</name>
<dbReference type="OrthoDB" id="2137542at2759"/>
<organism evidence="7 8">
    <name type="scientific">Catenaria anguillulae PL171</name>
    <dbReference type="NCBI Taxonomy" id="765915"/>
    <lineage>
        <taxon>Eukaryota</taxon>
        <taxon>Fungi</taxon>
        <taxon>Fungi incertae sedis</taxon>
        <taxon>Blastocladiomycota</taxon>
        <taxon>Blastocladiomycetes</taxon>
        <taxon>Blastocladiales</taxon>
        <taxon>Catenariaceae</taxon>
        <taxon>Catenaria</taxon>
    </lineage>
</organism>
<accession>A0A1Y2I0K7</accession>
<keyword evidence="4" id="KW-0539">Nucleus</keyword>
<dbReference type="Pfam" id="PF11754">
    <property type="entry name" value="Velvet"/>
    <property type="match status" value="1"/>
</dbReference>
<feature type="compositionally biased region" description="Low complexity" evidence="5">
    <location>
        <begin position="166"/>
        <end position="183"/>
    </location>
</feature>
<feature type="region of interest" description="Disordered" evidence="5">
    <location>
        <begin position="161"/>
        <end position="183"/>
    </location>
</feature>
<protein>
    <submittedName>
        <fullName evidence="7">Velvet factor</fullName>
    </submittedName>
</protein>
<comment type="caution">
    <text evidence="7">The sequence shown here is derived from an EMBL/GenBank/DDBJ whole genome shotgun (WGS) entry which is preliminary data.</text>
</comment>
<evidence type="ECO:0000256" key="1">
    <source>
        <dbReference type="ARBA" id="ARBA00004123"/>
    </source>
</evidence>
<dbReference type="InterPro" id="IPR021740">
    <property type="entry name" value="Velvet"/>
</dbReference>